<reference evidence="2" key="1">
    <citation type="submission" date="2023-07" db="EMBL/GenBank/DDBJ databases">
        <authorList>
            <consortium name="CYATHOMIX"/>
        </authorList>
    </citation>
    <scope>NUCLEOTIDE SEQUENCE</scope>
    <source>
        <strain evidence="2">N/A</strain>
    </source>
</reference>
<gene>
    <name evidence="2" type="ORF">CYNAS_LOCUS18240</name>
</gene>
<evidence type="ECO:0000313" key="3">
    <source>
        <dbReference type="Proteomes" id="UP001176961"/>
    </source>
</evidence>
<dbReference type="Proteomes" id="UP001176961">
    <property type="component" value="Unassembled WGS sequence"/>
</dbReference>
<dbReference type="AlphaFoldDB" id="A0AA36H951"/>
<keyword evidence="3" id="KW-1185">Reference proteome</keyword>
<dbReference type="EMBL" id="CATQJL010000316">
    <property type="protein sequence ID" value="CAJ0606257.1"/>
    <property type="molecule type" value="Genomic_DNA"/>
</dbReference>
<name>A0AA36H951_CYLNA</name>
<accession>A0AA36H951</accession>
<proteinExistence type="predicted"/>
<sequence length="174" mass="19610">MFIAGGPVGLGPPKSPSPPSPRGLFWLSDGVGDYGAKHGIWSKIAISAEDLLQYQKPQKWELWLRACRTRQARNLVLDVTHISTLPLGVQCKRLSRLVDTQGMNQWPLVFVEEDRSQMVSVLLAHAHEDEPPLGRKLALIWMDEFIRIYKETMLPYLSSYLTAILPSLDCDALK</sequence>
<protein>
    <submittedName>
        <fullName evidence="2">Uncharacterized protein</fullName>
    </submittedName>
</protein>
<evidence type="ECO:0000256" key="1">
    <source>
        <dbReference type="SAM" id="MobiDB-lite"/>
    </source>
</evidence>
<comment type="caution">
    <text evidence="2">The sequence shown here is derived from an EMBL/GenBank/DDBJ whole genome shotgun (WGS) entry which is preliminary data.</text>
</comment>
<feature type="non-terminal residue" evidence="2">
    <location>
        <position position="174"/>
    </location>
</feature>
<feature type="region of interest" description="Disordered" evidence="1">
    <location>
        <begin position="1"/>
        <end position="21"/>
    </location>
</feature>
<evidence type="ECO:0000313" key="2">
    <source>
        <dbReference type="EMBL" id="CAJ0606257.1"/>
    </source>
</evidence>
<organism evidence="2 3">
    <name type="scientific">Cylicocyclus nassatus</name>
    <name type="common">Nematode worm</name>
    <dbReference type="NCBI Taxonomy" id="53992"/>
    <lineage>
        <taxon>Eukaryota</taxon>
        <taxon>Metazoa</taxon>
        <taxon>Ecdysozoa</taxon>
        <taxon>Nematoda</taxon>
        <taxon>Chromadorea</taxon>
        <taxon>Rhabditida</taxon>
        <taxon>Rhabditina</taxon>
        <taxon>Rhabditomorpha</taxon>
        <taxon>Strongyloidea</taxon>
        <taxon>Strongylidae</taxon>
        <taxon>Cylicocyclus</taxon>
    </lineage>
</organism>